<evidence type="ECO:0000313" key="1">
    <source>
        <dbReference type="EnsemblMetazoa" id="GPPI012043-PA"/>
    </source>
</evidence>
<reference evidence="2" key="1">
    <citation type="submission" date="2015-01" db="EMBL/GenBank/DDBJ databases">
        <authorList>
            <person name="Aksoy S."/>
            <person name="Warren W."/>
            <person name="Wilson R.K."/>
        </authorList>
    </citation>
    <scope>NUCLEOTIDE SEQUENCE [LARGE SCALE GENOMIC DNA]</scope>
    <source>
        <strain evidence="2">IAEA</strain>
    </source>
</reference>
<evidence type="ECO:0000313" key="2">
    <source>
        <dbReference type="Proteomes" id="UP000092460"/>
    </source>
</evidence>
<dbReference type="AlphaFoldDB" id="A0A1B0AXJ8"/>
<dbReference type="EMBL" id="JXJN01005285">
    <property type="status" value="NOT_ANNOTATED_CDS"/>
    <property type="molecule type" value="Genomic_DNA"/>
</dbReference>
<accession>A0A1B0AXJ8</accession>
<dbReference type="STRING" id="67801.A0A1B0AXJ8"/>
<organism evidence="1 2">
    <name type="scientific">Glossina palpalis gambiensis</name>
    <dbReference type="NCBI Taxonomy" id="67801"/>
    <lineage>
        <taxon>Eukaryota</taxon>
        <taxon>Metazoa</taxon>
        <taxon>Ecdysozoa</taxon>
        <taxon>Arthropoda</taxon>
        <taxon>Hexapoda</taxon>
        <taxon>Insecta</taxon>
        <taxon>Pterygota</taxon>
        <taxon>Neoptera</taxon>
        <taxon>Endopterygota</taxon>
        <taxon>Diptera</taxon>
        <taxon>Brachycera</taxon>
        <taxon>Muscomorpha</taxon>
        <taxon>Hippoboscoidea</taxon>
        <taxon>Glossinidae</taxon>
        <taxon>Glossina</taxon>
    </lineage>
</organism>
<reference evidence="1" key="2">
    <citation type="submission" date="2020-05" db="UniProtKB">
        <authorList>
            <consortium name="EnsemblMetazoa"/>
        </authorList>
    </citation>
    <scope>IDENTIFICATION</scope>
    <source>
        <strain evidence="1">IAEA</strain>
    </source>
</reference>
<name>A0A1B0AXJ8_9MUSC</name>
<dbReference type="VEuPathDB" id="VectorBase:GPPI012043"/>
<dbReference type="EnsemblMetazoa" id="GPPI012043-RA">
    <property type="protein sequence ID" value="GPPI012043-PA"/>
    <property type="gene ID" value="GPPI012043"/>
</dbReference>
<keyword evidence="2" id="KW-1185">Reference proteome</keyword>
<protein>
    <submittedName>
        <fullName evidence="1">Uncharacterized protein</fullName>
    </submittedName>
</protein>
<dbReference type="Proteomes" id="UP000092460">
    <property type="component" value="Unassembled WGS sequence"/>
</dbReference>
<sequence length="150" mass="17565">MSRSVQQPAVQLQENMQVEFRRQPCRLEEVIFDGRPRYQLTLNHHREWRVIELPWLPTAMHGPYRIRDTEVPRALPFATTQPDCQLFSKADQIQSPSSHRITDLPTVIFLNAAGENTRMFAEFQRTGAPDRRTVVIDERYHRQLPRGVSS</sequence>
<proteinExistence type="predicted"/>